<dbReference type="EMBL" id="AP019416">
    <property type="protein sequence ID" value="BBI48171.1"/>
    <property type="molecule type" value="Genomic_DNA"/>
</dbReference>
<feature type="region of interest" description="Disordered" evidence="1">
    <location>
        <begin position="165"/>
        <end position="184"/>
    </location>
</feature>
<dbReference type="Gene3D" id="2.60.40.10">
    <property type="entry name" value="Immunoglobulins"/>
    <property type="match status" value="4"/>
</dbReference>
<feature type="compositionally biased region" description="Polar residues" evidence="1">
    <location>
        <begin position="167"/>
        <end position="182"/>
    </location>
</feature>
<dbReference type="PROSITE" id="PS50268">
    <property type="entry name" value="CADHERIN_2"/>
    <property type="match status" value="1"/>
</dbReference>
<feature type="region of interest" description="Disordered" evidence="1">
    <location>
        <begin position="1"/>
        <end position="25"/>
    </location>
</feature>
<dbReference type="InterPro" id="IPR013783">
    <property type="entry name" value="Ig-like_fold"/>
</dbReference>
<evidence type="ECO:0000256" key="1">
    <source>
        <dbReference type="SAM" id="MobiDB-lite"/>
    </source>
</evidence>
<evidence type="ECO:0000313" key="4">
    <source>
        <dbReference type="Proteomes" id="UP000289555"/>
    </source>
</evidence>
<accession>A0ABM8HK14</accession>
<proteinExistence type="predicted"/>
<evidence type="ECO:0000259" key="2">
    <source>
        <dbReference type="PROSITE" id="PS50268"/>
    </source>
</evidence>
<name>A0ABM8HK14_9GAMM</name>
<feature type="domain" description="Cadherin" evidence="2">
    <location>
        <begin position="368"/>
        <end position="497"/>
    </location>
</feature>
<feature type="compositionally biased region" description="Basic and acidic residues" evidence="1">
    <location>
        <begin position="1"/>
        <end position="11"/>
    </location>
</feature>
<dbReference type="InterPro" id="IPR002126">
    <property type="entry name" value="Cadherin-like_dom"/>
</dbReference>
<protein>
    <recommendedName>
        <fullName evidence="2">Cadherin domain-containing protein</fullName>
    </recommendedName>
</protein>
<dbReference type="Pfam" id="PF05345">
    <property type="entry name" value="He_PIG"/>
    <property type="match status" value="2"/>
</dbReference>
<evidence type="ECO:0000313" key="3">
    <source>
        <dbReference type="EMBL" id="BBI48171.1"/>
    </source>
</evidence>
<sequence>MLEAPNLDRLEVTTAGTGPVGDVQADADETPMVFSADSSVFNGTTLGEAGFSVTGLDDDITSVGVSFDSGVTVEEVTPNPDGSFTLDLSGRDDGDLTATLIAMDAFGNRVEQSIDLTLDTTSDEGGDLALEGPDAEIAPADSDTVVFGVAGIDADSTLEVSFDGGATRQSATSDGDSLTVDLSGQGPGDVTVTLIVTDAAGNEATVQDTVTLAAAPGPVAIDVSFDNATISAYNDTQDNPASGTGAMVEDDGATLALTDNVWKRAELPSSYTITGQTLLTLDVSISDAPVPEIVAIGFDNDDNPFNGGNSVYQLGGTQTQGGFVDLRGQGVDNGDGSFRFTIDLSAHAGITINSLVFVNDDDLGAKGSTSFSAVSLSEEEVGGTNSAPRVVGGGIADISLDEGANIEVDLPFVDDDGDALSYSFVVTDSDGQEISVDGLSVDSQVLSGSLQGLAPGDYTVSVTADDGTASTSTDFTLTVENVNDAPVAEPVALEPYFGEVGENFIQIPLADFATLFSDPDGDSLTLSVEDLPAGLEVVDGIIQGIPSQGGSFDVVIRATDPSGLSDTQTLSFVIEGTQVGDAITIEAENFTDLDAANLIVTGSASASNEQLIRLTSNEPATIGTDLAAGGVEPGWYVARLYVFDENDGEGALTLTIGDTVLQARNSASDSLSSDVVLNDNFGTIVGSGPRGNAGQSGNRKEIVFETPFEVTAGDLASLELRGAGGEQMRIDSLTFERIDEPVNSAPTLEGLYRR</sequence>
<dbReference type="Proteomes" id="UP000289555">
    <property type="component" value="Chromosome"/>
</dbReference>
<dbReference type="InterPro" id="IPR006644">
    <property type="entry name" value="Cadg"/>
</dbReference>
<gene>
    <name evidence="3" type="ORF">HORIV_05920</name>
</gene>
<dbReference type="SUPFAM" id="SSF49313">
    <property type="entry name" value="Cadherin-like"/>
    <property type="match status" value="2"/>
</dbReference>
<keyword evidence="4" id="KW-1185">Reference proteome</keyword>
<organism evidence="3 4">
    <name type="scientific">Vreelandella olivaria</name>
    <dbReference type="NCBI Taxonomy" id="390919"/>
    <lineage>
        <taxon>Bacteria</taxon>
        <taxon>Pseudomonadati</taxon>
        <taxon>Pseudomonadota</taxon>
        <taxon>Gammaproteobacteria</taxon>
        <taxon>Oceanospirillales</taxon>
        <taxon>Halomonadaceae</taxon>
        <taxon>Vreelandella</taxon>
    </lineage>
</organism>
<dbReference type="InterPro" id="IPR015919">
    <property type="entry name" value="Cadherin-like_sf"/>
</dbReference>
<dbReference type="SMART" id="SM00736">
    <property type="entry name" value="CADG"/>
    <property type="match status" value="2"/>
</dbReference>
<reference evidence="4" key="1">
    <citation type="journal article" date="2019" name="Microbiol. Resour. Announc.">
        <title>Complete Genome Sequence of Halomonas olivaria, a Moderately Halophilic Bacterium Isolated from Olive Processing Effluents, Obtained by Nanopore Sequencing.</title>
        <authorList>
            <person name="Nagata S."/>
            <person name="Ii K.M."/>
            <person name="Tsukimi T."/>
            <person name="Miura M.C."/>
            <person name="Galipon J."/>
            <person name="Arakawa K."/>
        </authorList>
    </citation>
    <scope>NUCLEOTIDE SEQUENCE [LARGE SCALE GENOMIC DNA]</scope>
    <source>
        <strain evidence="4">TYRC17</strain>
    </source>
</reference>